<evidence type="ECO:0000313" key="2">
    <source>
        <dbReference type="EMBL" id="CAI9164386.1"/>
    </source>
</evidence>
<reference evidence="2" key="1">
    <citation type="submission" date="2023-04" db="EMBL/GenBank/DDBJ databases">
        <authorList>
            <consortium name="ELIXIR-Norway"/>
        </authorList>
    </citation>
    <scope>NUCLEOTIDE SEQUENCE [LARGE SCALE GENOMIC DNA]</scope>
</reference>
<name>A0ABN8YWV3_RANTA</name>
<feature type="compositionally biased region" description="Gly residues" evidence="1">
    <location>
        <begin position="1"/>
        <end position="10"/>
    </location>
</feature>
<protein>
    <submittedName>
        <fullName evidence="2">Uncharacterized protein</fullName>
    </submittedName>
</protein>
<keyword evidence="3" id="KW-1185">Reference proteome</keyword>
<organism evidence="2 3">
    <name type="scientific">Rangifer tarandus platyrhynchus</name>
    <name type="common">Svalbard reindeer</name>
    <dbReference type="NCBI Taxonomy" id="3082113"/>
    <lineage>
        <taxon>Eukaryota</taxon>
        <taxon>Metazoa</taxon>
        <taxon>Chordata</taxon>
        <taxon>Craniata</taxon>
        <taxon>Vertebrata</taxon>
        <taxon>Euteleostomi</taxon>
        <taxon>Mammalia</taxon>
        <taxon>Eutheria</taxon>
        <taxon>Laurasiatheria</taxon>
        <taxon>Artiodactyla</taxon>
        <taxon>Ruminantia</taxon>
        <taxon>Pecora</taxon>
        <taxon>Cervidae</taxon>
        <taxon>Odocoileinae</taxon>
        <taxon>Rangifer</taxon>
    </lineage>
</organism>
<feature type="compositionally biased region" description="Basic and acidic residues" evidence="1">
    <location>
        <begin position="12"/>
        <end position="21"/>
    </location>
</feature>
<evidence type="ECO:0000256" key="1">
    <source>
        <dbReference type="SAM" id="MobiDB-lite"/>
    </source>
</evidence>
<proteinExistence type="predicted"/>
<sequence length="199" mass="21457">MEKGGGGGAVSGERRGAERRGLARSVLILQTGKQAKPAPAGGCLVPREGSRQPPTPDAEARSGPAGQSAPGGRRSPQKTPGVHANHEKLARADLMKPSNQPREHVGELFLCETAAETGAESRRLKLRNSISVCYFVRMLCRVLENLSMSPGEPSALLGFRVQMFMGGYRYLWALVQKNGKTKIEELEGLSARSWESCET</sequence>
<feature type="region of interest" description="Disordered" evidence="1">
    <location>
        <begin position="1"/>
        <end position="84"/>
    </location>
</feature>
<gene>
    <name evidence="2" type="ORF">MRATA1EN1_LOCUS13348</name>
</gene>
<evidence type="ECO:0000313" key="3">
    <source>
        <dbReference type="Proteomes" id="UP001176941"/>
    </source>
</evidence>
<accession>A0ABN8YWV3</accession>
<dbReference type="EMBL" id="OX459959">
    <property type="protein sequence ID" value="CAI9164386.1"/>
    <property type="molecule type" value="Genomic_DNA"/>
</dbReference>
<dbReference type="Proteomes" id="UP001176941">
    <property type="component" value="Chromosome 23"/>
</dbReference>